<dbReference type="InterPro" id="IPR023606">
    <property type="entry name" value="CoA-Trfase_III_dom_1_sf"/>
</dbReference>
<organism evidence="2 3">
    <name type="scientific">Odynerus spinipes</name>
    <dbReference type="NCBI Taxonomy" id="1348599"/>
    <lineage>
        <taxon>Eukaryota</taxon>
        <taxon>Metazoa</taxon>
        <taxon>Ecdysozoa</taxon>
        <taxon>Arthropoda</taxon>
        <taxon>Hexapoda</taxon>
        <taxon>Insecta</taxon>
        <taxon>Pterygota</taxon>
        <taxon>Neoptera</taxon>
        <taxon>Endopterygota</taxon>
        <taxon>Hymenoptera</taxon>
        <taxon>Apocrita</taxon>
        <taxon>Aculeata</taxon>
        <taxon>Vespoidea</taxon>
        <taxon>Vespidae</taxon>
        <taxon>Eumeninae</taxon>
        <taxon>Odynerus</taxon>
    </lineage>
</organism>
<dbReference type="PANTHER" id="PTHR48228:SF5">
    <property type="entry name" value="ALPHA-METHYLACYL-COA RACEMASE"/>
    <property type="match status" value="1"/>
</dbReference>
<dbReference type="Gene3D" id="3.40.50.10540">
    <property type="entry name" value="Crotonobetainyl-coa:carnitine coa-transferase, domain 1"/>
    <property type="match status" value="1"/>
</dbReference>
<reference evidence="2" key="2">
    <citation type="journal article" date="2023" name="Commun. Biol.">
        <title>Intrasexual cuticular hydrocarbon dimorphism in a wasp sheds light on hydrocarbon biosynthesis genes in Hymenoptera.</title>
        <authorList>
            <person name="Moris V.C."/>
            <person name="Podsiadlowski L."/>
            <person name="Martin S."/>
            <person name="Oeyen J.P."/>
            <person name="Donath A."/>
            <person name="Petersen M."/>
            <person name="Wilbrandt J."/>
            <person name="Misof B."/>
            <person name="Liedtke D."/>
            <person name="Thamm M."/>
            <person name="Scheiner R."/>
            <person name="Schmitt T."/>
            <person name="Niehuis O."/>
        </authorList>
    </citation>
    <scope>NUCLEOTIDE SEQUENCE</scope>
    <source>
        <strain evidence="2">GBR_01_08_01A</strain>
    </source>
</reference>
<dbReference type="GO" id="GO:0005739">
    <property type="term" value="C:mitochondrion"/>
    <property type="evidence" value="ECO:0007669"/>
    <property type="project" value="TreeGrafter"/>
</dbReference>
<comment type="caution">
    <text evidence="2">The sequence shown here is derived from an EMBL/GenBank/DDBJ whole genome shotgun (WGS) entry which is preliminary data.</text>
</comment>
<comment type="similarity">
    <text evidence="1">Belongs to the CoA-transferase III family.</text>
</comment>
<dbReference type="EMBL" id="JAIFRP010000006">
    <property type="protein sequence ID" value="KAK2587888.1"/>
    <property type="molecule type" value="Genomic_DNA"/>
</dbReference>
<reference evidence="2" key="1">
    <citation type="submission" date="2021-08" db="EMBL/GenBank/DDBJ databases">
        <authorList>
            <person name="Misof B."/>
            <person name="Oliver O."/>
            <person name="Podsiadlowski L."/>
            <person name="Donath A."/>
            <person name="Peters R."/>
            <person name="Mayer C."/>
            <person name="Rust J."/>
            <person name="Gunkel S."/>
            <person name="Lesny P."/>
            <person name="Martin S."/>
            <person name="Oeyen J.P."/>
            <person name="Petersen M."/>
            <person name="Panagiotis P."/>
            <person name="Wilbrandt J."/>
            <person name="Tanja T."/>
        </authorList>
    </citation>
    <scope>NUCLEOTIDE SEQUENCE</scope>
    <source>
        <strain evidence="2">GBR_01_08_01A</strain>
        <tissue evidence="2">Thorax + abdomen</tissue>
    </source>
</reference>
<dbReference type="GO" id="GO:0008206">
    <property type="term" value="P:bile acid metabolic process"/>
    <property type="evidence" value="ECO:0007669"/>
    <property type="project" value="TreeGrafter"/>
</dbReference>
<dbReference type="InterPro" id="IPR050509">
    <property type="entry name" value="CoA-transferase_III"/>
</dbReference>
<keyword evidence="3" id="KW-1185">Reference proteome</keyword>
<dbReference type="Pfam" id="PF02515">
    <property type="entry name" value="CoA_transf_3"/>
    <property type="match status" value="1"/>
</dbReference>
<sequence length="382" mass="42220">MALKGIKVIELAGLAPGPFCGMVLRDFGASVIRVDKINNDQEYPDFTGHGKKSIALNLKTNEGIAIFKKMSEQSDVIIDPFRRGVMEKLKLGPDDIMQINKRIIYARLTGFGQKGPYADMAGHDINFIGLSGLLSLFGRANDKPTPPINLAADFAGGGLMCALGIILALFERTRSNLGQVIDASMVEGTAYVGSWLFRSQLTPGLWGNPRGHNILDTGSHFYDTYETKDKRYMAIGALEPRFYAILLDKLGLTEEEVPQFSDFEKNRALFTDIFKTKTQAEWCAIFDGEDACVTPIVSLEDAPHHPHNKENKTFTVMKNNYPAPNPAPRLSRTPGISMATCTNTERGEHSMEVLTEFGYSSEQINEFAKNGTIEQSKPQSKL</sequence>
<gene>
    <name evidence="2" type="ORF">KPH14_003985</name>
</gene>
<dbReference type="PANTHER" id="PTHR48228">
    <property type="entry name" value="SUCCINYL-COA--D-CITRAMALATE COA-TRANSFERASE"/>
    <property type="match status" value="1"/>
</dbReference>
<accession>A0AAD9RYK6</accession>
<dbReference type="InterPro" id="IPR003673">
    <property type="entry name" value="CoA-Trfase_fam_III"/>
</dbReference>
<evidence type="ECO:0008006" key="4">
    <source>
        <dbReference type="Google" id="ProtNLM"/>
    </source>
</evidence>
<evidence type="ECO:0000313" key="3">
    <source>
        <dbReference type="Proteomes" id="UP001258017"/>
    </source>
</evidence>
<protein>
    <recommendedName>
        <fullName evidence="4">Alpha-methylacyl-CoA racemase</fullName>
    </recommendedName>
</protein>
<evidence type="ECO:0000256" key="1">
    <source>
        <dbReference type="ARBA" id="ARBA00008383"/>
    </source>
</evidence>
<dbReference type="Proteomes" id="UP001258017">
    <property type="component" value="Unassembled WGS sequence"/>
</dbReference>
<dbReference type="AlphaFoldDB" id="A0AAD9RYK6"/>
<dbReference type="Gene3D" id="3.30.1540.10">
    <property type="entry name" value="formyl-coa transferase, domain 3"/>
    <property type="match status" value="1"/>
</dbReference>
<dbReference type="GO" id="GO:0008111">
    <property type="term" value="F:alpha-methylacyl-CoA racemase activity"/>
    <property type="evidence" value="ECO:0007669"/>
    <property type="project" value="TreeGrafter"/>
</dbReference>
<dbReference type="SUPFAM" id="SSF89796">
    <property type="entry name" value="CoA-transferase family III (CaiB/BaiF)"/>
    <property type="match status" value="1"/>
</dbReference>
<proteinExistence type="inferred from homology"/>
<name>A0AAD9RYK6_9HYME</name>
<evidence type="ECO:0000313" key="2">
    <source>
        <dbReference type="EMBL" id="KAK2587888.1"/>
    </source>
</evidence>
<dbReference type="InterPro" id="IPR044855">
    <property type="entry name" value="CoA-Trfase_III_dom3_sf"/>
</dbReference>